<dbReference type="PANTHER" id="PTHR41521:SF4">
    <property type="entry name" value="BLR0684 PROTEIN"/>
    <property type="match status" value="1"/>
</dbReference>
<proteinExistence type="predicted"/>
<dbReference type="Pfam" id="PF07045">
    <property type="entry name" value="DUF1330"/>
    <property type="match status" value="1"/>
</dbReference>
<sequence>MKKAYWIARVTVTDPEAYAGYQALAPAAFARHGAVFLARGGTTECIEGPVWERHVVIEFPSLDAAKACYASPEYTAARAKRYGACTAEIFITEGA</sequence>
<name>A0A2T0WE84_9RHOB</name>
<dbReference type="SUPFAM" id="SSF54909">
    <property type="entry name" value="Dimeric alpha+beta barrel"/>
    <property type="match status" value="1"/>
</dbReference>
<keyword evidence="3" id="KW-1185">Reference proteome</keyword>
<protein>
    <submittedName>
        <fullName evidence="2">Uncharacterized protein (DUF1330 family)</fullName>
    </submittedName>
</protein>
<dbReference type="OrthoDB" id="9806380at2"/>
<dbReference type="Proteomes" id="UP000238392">
    <property type="component" value="Unassembled WGS sequence"/>
</dbReference>
<dbReference type="InterPro" id="IPR011008">
    <property type="entry name" value="Dimeric_a/b-barrel"/>
</dbReference>
<organism evidence="2 3">
    <name type="scientific">Donghicola tyrosinivorans</name>
    <dbReference type="NCBI Taxonomy" id="1652492"/>
    <lineage>
        <taxon>Bacteria</taxon>
        <taxon>Pseudomonadati</taxon>
        <taxon>Pseudomonadota</taxon>
        <taxon>Alphaproteobacteria</taxon>
        <taxon>Rhodobacterales</taxon>
        <taxon>Roseobacteraceae</taxon>
        <taxon>Donghicola</taxon>
    </lineage>
</organism>
<dbReference type="Gene3D" id="3.30.70.100">
    <property type="match status" value="1"/>
</dbReference>
<dbReference type="InterPro" id="IPR010753">
    <property type="entry name" value="DUF1330"/>
</dbReference>
<evidence type="ECO:0000313" key="3">
    <source>
        <dbReference type="Proteomes" id="UP000238392"/>
    </source>
</evidence>
<dbReference type="EMBL" id="PVTQ01000019">
    <property type="protein sequence ID" value="PRY84956.1"/>
    <property type="molecule type" value="Genomic_DNA"/>
</dbReference>
<evidence type="ECO:0000313" key="2">
    <source>
        <dbReference type="EMBL" id="PRY84956.1"/>
    </source>
</evidence>
<evidence type="ECO:0000259" key="1">
    <source>
        <dbReference type="Pfam" id="PF07045"/>
    </source>
</evidence>
<dbReference type="AlphaFoldDB" id="A0A2T0WE84"/>
<dbReference type="RefSeq" id="WP_106268038.1">
    <property type="nucleotide sequence ID" value="NZ_PVTQ01000019.1"/>
</dbReference>
<dbReference type="PANTHER" id="PTHR41521">
    <property type="match status" value="1"/>
</dbReference>
<reference evidence="2 3" key="1">
    <citation type="submission" date="2018-03" db="EMBL/GenBank/DDBJ databases">
        <title>Genomic Encyclopedia of Archaeal and Bacterial Type Strains, Phase II (KMG-II): from individual species to whole genera.</title>
        <authorList>
            <person name="Goeker M."/>
        </authorList>
    </citation>
    <scope>NUCLEOTIDE SEQUENCE [LARGE SCALE GENOMIC DNA]</scope>
    <source>
        <strain evidence="2 3">DSM 100212</strain>
    </source>
</reference>
<comment type="caution">
    <text evidence="2">The sequence shown here is derived from an EMBL/GenBank/DDBJ whole genome shotgun (WGS) entry which is preliminary data.</text>
</comment>
<gene>
    <name evidence="2" type="ORF">CLV74_11953</name>
</gene>
<feature type="domain" description="DUF1330" evidence="1">
    <location>
        <begin position="3"/>
        <end position="94"/>
    </location>
</feature>
<accession>A0A2T0WE84</accession>